<dbReference type="InterPro" id="IPR036389">
    <property type="entry name" value="RNase_III_sf"/>
</dbReference>
<evidence type="ECO:0000313" key="3">
    <source>
        <dbReference type="Proteomes" id="UP000292580"/>
    </source>
</evidence>
<dbReference type="SUPFAM" id="SSF69065">
    <property type="entry name" value="RNase III domain-like"/>
    <property type="match status" value="1"/>
</dbReference>
<dbReference type="RefSeq" id="WP_130645916.1">
    <property type="nucleotide sequence ID" value="NZ_PGCL01000001.1"/>
</dbReference>
<evidence type="ECO:0000259" key="1">
    <source>
        <dbReference type="Pfam" id="PF00636"/>
    </source>
</evidence>
<protein>
    <recommendedName>
        <fullName evidence="1">RNase III domain-containing protein</fullName>
    </recommendedName>
</protein>
<dbReference type="OrthoDB" id="104878at2157"/>
<comment type="caution">
    <text evidence="2">The sequence shown here is derived from an EMBL/GenBank/DDBJ whole genome shotgun (WGS) entry which is preliminary data.</text>
</comment>
<gene>
    <name evidence="2" type="ORF">CUJ86_02170</name>
</gene>
<dbReference type="AlphaFoldDB" id="A0A483CR14"/>
<dbReference type="Pfam" id="PF00636">
    <property type="entry name" value="Ribonuclease_3"/>
    <property type="match status" value="1"/>
</dbReference>
<dbReference type="EMBL" id="PGCL01000001">
    <property type="protein sequence ID" value="TAJ45553.1"/>
    <property type="molecule type" value="Genomic_DNA"/>
</dbReference>
<sequence length="226" mass="24487">MHRSLVWHEVGVEGNLALLRGGLAEKADALDDGRERDLLLRWHGAVDAVLRGMDAIGTAVCPVVERDLGFSIERKEMFVLAFFQPSTRNLFSEIAVHFREGGCALSPADLDAMAHLPDAAEVLAWIGDAALKIGVLPAIWSPHLADAAGLSERRKHYESNANMGRLCDRWGLYEHRIHFDPPVPKGDTAHVKGTLVEAVLGIVFLQRGLTGVAEAAALLEPAAPIP</sequence>
<evidence type="ECO:0000313" key="2">
    <source>
        <dbReference type="EMBL" id="TAJ45553.1"/>
    </source>
</evidence>
<name>A0A483CR14_9EURY</name>
<dbReference type="Gene3D" id="1.10.1520.10">
    <property type="entry name" value="Ribonuclease III domain"/>
    <property type="match status" value="1"/>
</dbReference>
<dbReference type="GO" id="GO:0004525">
    <property type="term" value="F:ribonuclease III activity"/>
    <property type="evidence" value="ECO:0007669"/>
    <property type="project" value="InterPro"/>
</dbReference>
<proteinExistence type="predicted"/>
<dbReference type="InterPro" id="IPR000999">
    <property type="entry name" value="RNase_III_dom"/>
</dbReference>
<feature type="domain" description="RNase III" evidence="1">
    <location>
        <begin position="121"/>
        <end position="208"/>
    </location>
</feature>
<organism evidence="2 3">
    <name type="scientific">Methanofollis fontis</name>
    <dbReference type="NCBI Taxonomy" id="2052832"/>
    <lineage>
        <taxon>Archaea</taxon>
        <taxon>Methanobacteriati</taxon>
        <taxon>Methanobacteriota</taxon>
        <taxon>Stenosarchaea group</taxon>
        <taxon>Methanomicrobia</taxon>
        <taxon>Methanomicrobiales</taxon>
        <taxon>Methanomicrobiaceae</taxon>
        <taxon>Methanofollis</taxon>
    </lineage>
</organism>
<accession>A0A483CR14</accession>
<reference evidence="2 3" key="1">
    <citation type="submission" date="2017-11" db="EMBL/GenBank/DDBJ databases">
        <title>Isolation and Characterization of Methanofollis Species from Methane Seep Offshore SW Taiwan.</title>
        <authorList>
            <person name="Teng N.-H."/>
            <person name="Lai M.-C."/>
            <person name="Chen S.-C."/>
        </authorList>
    </citation>
    <scope>NUCLEOTIDE SEQUENCE [LARGE SCALE GENOMIC DNA]</scope>
    <source>
        <strain evidence="2 3">FWC-SCC2</strain>
    </source>
</reference>
<dbReference type="Proteomes" id="UP000292580">
    <property type="component" value="Unassembled WGS sequence"/>
</dbReference>
<keyword evidence="3" id="KW-1185">Reference proteome</keyword>
<dbReference type="GO" id="GO:0006396">
    <property type="term" value="P:RNA processing"/>
    <property type="evidence" value="ECO:0007669"/>
    <property type="project" value="InterPro"/>
</dbReference>